<keyword evidence="2 3" id="KW-0520">NAD</keyword>
<evidence type="ECO:0000256" key="1">
    <source>
        <dbReference type="ARBA" id="ARBA00023002"/>
    </source>
</evidence>
<reference evidence="6 7" key="1">
    <citation type="submission" date="2024-10" db="EMBL/GenBank/DDBJ databases">
        <authorList>
            <person name="Riesco R."/>
        </authorList>
    </citation>
    <scope>NUCLEOTIDE SEQUENCE [LARGE SCALE GENOMIC DNA]</scope>
    <source>
        <strain evidence="6 7">NCIMB 15449</strain>
    </source>
</reference>
<evidence type="ECO:0000256" key="2">
    <source>
        <dbReference type="ARBA" id="ARBA00023027"/>
    </source>
</evidence>
<dbReference type="SUPFAM" id="SSF51735">
    <property type="entry name" value="NAD(P)-binding Rossmann-fold domains"/>
    <property type="match status" value="1"/>
</dbReference>
<organism evidence="6 7">
    <name type="scientific">Antrihabitans spumae</name>
    <dbReference type="NCBI Taxonomy" id="3373370"/>
    <lineage>
        <taxon>Bacteria</taxon>
        <taxon>Bacillati</taxon>
        <taxon>Actinomycetota</taxon>
        <taxon>Actinomycetes</taxon>
        <taxon>Mycobacteriales</taxon>
        <taxon>Nocardiaceae</taxon>
        <taxon>Antrihabitans</taxon>
    </lineage>
</organism>
<accession>A0ABW7JP02</accession>
<evidence type="ECO:0000313" key="7">
    <source>
        <dbReference type="Proteomes" id="UP001609175"/>
    </source>
</evidence>
<feature type="domain" description="Gfo/Idh/MocA-like oxidoreductase N-terminal" evidence="4">
    <location>
        <begin position="7"/>
        <end position="128"/>
    </location>
</feature>
<dbReference type="InterPro" id="IPR050424">
    <property type="entry name" value="Gfo-Idh-MocA_inositol_DH"/>
</dbReference>
<dbReference type="Pfam" id="PF22725">
    <property type="entry name" value="GFO_IDH_MocA_C3"/>
    <property type="match status" value="1"/>
</dbReference>
<dbReference type="InterPro" id="IPR000683">
    <property type="entry name" value="Gfo/Idh/MocA-like_OxRdtase_N"/>
</dbReference>
<dbReference type="EC" id="1.1.1.18" evidence="3"/>
<comment type="catalytic activity">
    <reaction evidence="3">
        <text>myo-inositol + NAD(+) = scyllo-inosose + NADH + H(+)</text>
        <dbReference type="Rhea" id="RHEA:16949"/>
        <dbReference type="ChEBI" id="CHEBI:15378"/>
        <dbReference type="ChEBI" id="CHEBI:17268"/>
        <dbReference type="ChEBI" id="CHEBI:17811"/>
        <dbReference type="ChEBI" id="CHEBI:57540"/>
        <dbReference type="ChEBI" id="CHEBI:57945"/>
        <dbReference type="EC" id="1.1.1.18"/>
    </reaction>
</comment>
<dbReference type="InterPro" id="IPR023794">
    <property type="entry name" value="MI/DCI_dehydrogenase"/>
</dbReference>
<dbReference type="EMBL" id="JBIMSO010000055">
    <property type="protein sequence ID" value="MFH5209702.1"/>
    <property type="molecule type" value="Genomic_DNA"/>
</dbReference>
<comment type="caution">
    <text evidence="6">The sequence shown here is derived from an EMBL/GenBank/DDBJ whole genome shotgun (WGS) entry which is preliminary data.</text>
</comment>
<dbReference type="HAMAP" id="MF_01671">
    <property type="entry name" value="IolG"/>
    <property type="match status" value="1"/>
</dbReference>
<protein>
    <recommendedName>
        <fullName evidence="3">Inositol 2-dehydrogenase</fullName>
        <ecNumber evidence="3">1.1.1.18</ecNumber>
    </recommendedName>
    <alternativeName>
        <fullName evidence="3">Myo-inositol 2-dehydrogenase</fullName>
        <shortName evidence="3">MI 2-dehydrogenase</shortName>
    </alternativeName>
</protein>
<dbReference type="InterPro" id="IPR055170">
    <property type="entry name" value="GFO_IDH_MocA-like_dom"/>
</dbReference>
<dbReference type="Gene3D" id="3.30.360.10">
    <property type="entry name" value="Dihydrodipicolinate Reductase, domain 2"/>
    <property type="match status" value="1"/>
</dbReference>
<comment type="similarity">
    <text evidence="3">Belongs to the Gfo/Idh/MocA family.</text>
</comment>
<evidence type="ECO:0000256" key="3">
    <source>
        <dbReference type="HAMAP-Rule" id="MF_01671"/>
    </source>
</evidence>
<name>A0ABW7JP02_9NOCA</name>
<keyword evidence="1 3" id="KW-0560">Oxidoreductase</keyword>
<dbReference type="RefSeq" id="WP_395115408.1">
    <property type="nucleotide sequence ID" value="NZ_JBIMSO010000055.1"/>
</dbReference>
<dbReference type="PANTHER" id="PTHR43593:SF1">
    <property type="entry name" value="INOSITOL 2-DEHYDROGENASE"/>
    <property type="match status" value="1"/>
</dbReference>
<gene>
    <name evidence="3" type="primary">iolG</name>
    <name evidence="6" type="ORF">ACHIPZ_16095</name>
</gene>
<comment type="function">
    <text evidence="3">Involved in the oxidation of myo-inositol (MI) to 2-keto-myo-inositol (2KMI or 2-inosose).</text>
</comment>
<dbReference type="Proteomes" id="UP001609175">
    <property type="component" value="Unassembled WGS sequence"/>
</dbReference>
<evidence type="ECO:0000259" key="5">
    <source>
        <dbReference type="Pfam" id="PF22725"/>
    </source>
</evidence>
<proteinExistence type="inferred from homology"/>
<sequence length="326" mass="34613">MTGRDELRVAVVGVGVMGADHVRRIVERVRGARCTVVSDVLPDRAAAVSAFAPGSRVVADPYDAIAADDVDAVVLASPATMHEKQVLACLAAGKPVLCEKPLTTEAETALDIVRREIESGVELVQVGFMRRYDTEYLALRDAIASGKLGTPLVAHCVHRNPSVPDYFDSSMVIKDCLVHEIDATRYLLGEEIQSVQVLRPTPNSLARPGLQDPQLVIMETTSGRLVDVELFVTSGIGYEVRMEVVGESGSATLGFGRKSPGFIDHFAAAYDAEVQSWVDAVHAGPATGSFVDGPGAWDGYAAAAVCAAGLLSLQTGNRVSVELEQP</sequence>
<feature type="domain" description="GFO/IDH/MocA-like oxidoreductase" evidence="5">
    <location>
        <begin position="136"/>
        <end position="251"/>
    </location>
</feature>
<comment type="subunit">
    <text evidence="3">Homotetramer.</text>
</comment>
<evidence type="ECO:0000313" key="6">
    <source>
        <dbReference type="EMBL" id="MFH5209702.1"/>
    </source>
</evidence>
<dbReference type="Gene3D" id="3.40.50.720">
    <property type="entry name" value="NAD(P)-binding Rossmann-like Domain"/>
    <property type="match status" value="1"/>
</dbReference>
<dbReference type="Pfam" id="PF01408">
    <property type="entry name" value="GFO_IDH_MocA"/>
    <property type="match status" value="1"/>
</dbReference>
<dbReference type="PANTHER" id="PTHR43593">
    <property type="match status" value="1"/>
</dbReference>
<dbReference type="InterPro" id="IPR036291">
    <property type="entry name" value="NAD(P)-bd_dom_sf"/>
</dbReference>
<dbReference type="SUPFAM" id="SSF55347">
    <property type="entry name" value="Glyceraldehyde-3-phosphate dehydrogenase-like, C-terminal domain"/>
    <property type="match status" value="1"/>
</dbReference>
<evidence type="ECO:0000259" key="4">
    <source>
        <dbReference type="Pfam" id="PF01408"/>
    </source>
</evidence>